<dbReference type="PROSITE" id="PS00532">
    <property type="entry name" value="PEPCK_ATP"/>
    <property type="match status" value="1"/>
</dbReference>
<comment type="similarity">
    <text evidence="2 10">Belongs to the phosphoenolpyruvate carboxykinase (ATP) family.</text>
</comment>
<feature type="binding site" evidence="10">
    <location>
        <position position="211"/>
    </location>
    <ligand>
        <name>Mn(2+)</name>
        <dbReference type="ChEBI" id="CHEBI:29035"/>
    </ligand>
</feature>
<feature type="binding site" evidence="10">
    <location>
        <position position="211"/>
    </location>
    <ligand>
        <name>substrate</name>
    </ligand>
</feature>
<accession>A0A7J5TV26</accession>
<evidence type="ECO:0000256" key="7">
    <source>
        <dbReference type="ARBA" id="ARBA00022840"/>
    </source>
</evidence>
<evidence type="ECO:0000256" key="1">
    <source>
        <dbReference type="ARBA" id="ARBA00004742"/>
    </source>
</evidence>
<dbReference type="HAMAP" id="MF_00453">
    <property type="entry name" value="PEPCK_ATP"/>
    <property type="match status" value="1"/>
</dbReference>
<dbReference type="AlphaFoldDB" id="A0A7J5TV26"/>
<dbReference type="GO" id="GO:0004612">
    <property type="term" value="F:phosphoenolpyruvate carboxykinase (ATP) activity"/>
    <property type="evidence" value="ECO:0007669"/>
    <property type="project" value="UniProtKB-UniRule"/>
</dbReference>
<comment type="cofactor">
    <cofactor evidence="10">
        <name>Mn(2+)</name>
        <dbReference type="ChEBI" id="CHEBI:29035"/>
    </cofactor>
    <text evidence="10">Binds 1 Mn(2+) ion per subunit.</text>
</comment>
<keyword evidence="8 10" id="KW-0456">Lyase</keyword>
<dbReference type="SUPFAM" id="SSF68923">
    <property type="entry name" value="PEP carboxykinase N-terminal domain"/>
    <property type="match status" value="1"/>
</dbReference>
<evidence type="ECO:0000313" key="12">
    <source>
        <dbReference type="Proteomes" id="UP000488299"/>
    </source>
</evidence>
<comment type="function">
    <text evidence="10">Involved in the gluconeogenesis. Catalyzes the conversion of oxaloacetate (OAA) to phosphoenolpyruvate (PEP) through direct phosphoryl transfer between the nucleoside triphosphate and OAA.</text>
</comment>
<comment type="caution">
    <text evidence="10">Lacks conserved residue(s) required for the propagation of feature annotation.</text>
</comment>
<feature type="binding site" evidence="10">
    <location>
        <position position="211"/>
    </location>
    <ligand>
        <name>ATP</name>
        <dbReference type="ChEBI" id="CHEBI:30616"/>
    </ligand>
</feature>
<dbReference type="EC" id="4.1.1.49" evidence="3 10"/>
<feature type="binding site" evidence="10">
    <location>
        <position position="332"/>
    </location>
    <ligand>
        <name>ATP</name>
        <dbReference type="ChEBI" id="CHEBI:30616"/>
    </ligand>
</feature>
<comment type="subcellular location">
    <subcellularLocation>
        <location evidence="10">Cytoplasm</location>
    </subcellularLocation>
</comment>
<evidence type="ECO:0000256" key="8">
    <source>
        <dbReference type="ARBA" id="ARBA00023239"/>
    </source>
</evidence>
<proteinExistence type="inferred from homology"/>
<evidence type="ECO:0000256" key="4">
    <source>
        <dbReference type="ARBA" id="ARBA00022432"/>
    </source>
</evidence>
<dbReference type="PANTHER" id="PTHR30031">
    <property type="entry name" value="PHOSPHOENOLPYRUVATE CARBOXYKINASE ATP"/>
    <property type="match status" value="1"/>
</dbReference>
<comment type="catalytic activity">
    <reaction evidence="9 10">
        <text>oxaloacetate + ATP = phosphoenolpyruvate + ADP + CO2</text>
        <dbReference type="Rhea" id="RHEA:18617"/>
        <dbReference type="ChEBI" id="CHEBI:16452"/>
        <dbReference type="ChEBI" id="CHEBI:16526"/>
        <dbReference type="ChEBI" id="CHEBI:30616"/>
        <dbReference type="ChEBI" id="CHEBI:58702"/>
        <dbReference type="ChEBI" id="CHEBI:456216"/>
        <dbReference type="EC" id="4.1.1.49"/>
    </reaction>
</comment>
<dbReference type="EMBL" id="WELI01000010">
    <property type="protein sequence ID" value="KAB7727619.1"/>
    <property type="molecule type" value="Genomic_DNA"/>
</dbReference>
<evidence type="ECO:0000256" key="10">
    <source>
        <dbReference type="HAMAP-Rule" id="MF_00453"/>
    </source>
</evidence>
<keyword evidence="11" id="KW-0418">Kinase</keyword>
<keyword evidence="5 10" id="KW-0547">Nucleotide-binding</keyword>
<evidence type="ECO:0000256" key="6">
    <source>
        <dbReference type="ARBA" id="ARBA00022793"/>
    </source>
</evidence>
<feature type="binding site" evidence="10">
    <location>
        <position position="332"/>
    </location>
    <ligand>
        <name>substrate</name>
    </ligand>
</feature>
<evidence type="ECO:0000256" key="5">
    <source>
        <dbReference type="ARBA" id="ARBA00022741"/>
    </source>
</evidence>
<dbReference type="NCBIfam" id="NF006821">
    <property type="entry name" value="PRK09344.1-3"/>
    <property type="match status" value="1"/>
</dbReference>
<keyword evidence="6 10" id="KW-0210">Decarboxylase</keyword>
<feature type="binding site" evidence="10">
    <location>
        <position position="230"/>
    </location>
    <ligand>
        <name>ATP</name>
        <dbReference type="ChEBI" id="CHEBI:30616"/>
    </ligand>
</feature>
<dbReference type="Gene3D" id="3.90.228.20">
    <property type="match status" value="1"/>
</dbReference>
<dbReference type="Proteomes" id="UP000488299">
    <property type="component" value="Unassembled WGS sequence"/>
</dbReference>
<dbReference type="GO" id="GO:0006094">
    <property type="term" value="P:gluconeogenesis"/>
    <property type="evidence" value="ECO:0007669"/>
    <property type="project" value="UniProtKB-UniRule"/>
</dbReference>
<dbReference type="GO" id="GO:0005524">
    <property type="term" value="F:ATP binding"/>
    <property type="evidence" value="ECO:0007669"/>
    <property type="project" value="UniProtKB-UniRule"/>
</dbReference>
<dbReference type="GO" id="GO:0005829">
    <property type="term" value="C:cytosol"/>
    <property type="evidence" value="ECO:0007669"/>
    <property type="project" value="TreeGrafter"/>
</dbReference>
<keyword evidence="10" id="KW-0963">Cytoplasm</keyword>
<dbReference type="NCBIfam" id="NF006820">
    <property type="entry name" value="PRK09344.1-2"/>
    <property type="match status" value="1"/>
</dbReference>
<gene>
    <name evidence="10 11" type="primary">pckA</name>
    <name evidence="11" type="ORF">F5984_21375</name>
</gene>
<evidence type="ECO:0000256" key="3">
    <source>
        <dbReference type="ARBA" id="ARBA00012363"/>
    </source>
</evidence>
<feature type="binding site" evidence="10">
    <location>
        <position position="267"/>
    </location>
    <ligand>
        <name>Mn(2+)</name>
        <dbReference type="ChEBI" id="CHEBI:29035"/>
    </ligand>
</feature>
<dbReference type="InterPro" id="IPR008210">
    <property type="entry name" value="PEP_carboxykinase_N"/>
</dbReference>
<name>A0A7J5TV26_9BACT</name>
<dbReference type="InterPro" id="IPR001272">
    <property type="entry name" value="PEP_carboxykinase_ATP"/>
</dbReference>
<dbReference type="Gene3D" id="2.170.8.10">
    <property type="entry name" value="Phosphoenolpyruvate Carboxykinase, domain 2"/>
    <property type="match status" value="1"/>
</dbReference>
<comment type="caution">
    <text evidence="11">The sequence shown here is derived from an EMBL/GenBank/DDBJ whole genome shotgun (WGS) entry which is preliminary data.</text>
</comment>
<keyword evidence="4 10" id="KW-0312">Gluconeogenesis</keyword>
<dbReference type="Pfam" id="PF01293">
    <property type="entry name" value="PEPCK_ATP"/>
    <property type="match status" value="1"/>
</dbReference>
<dbReference type="GO" id="GO:0046872">
    <property type="term" value="F:metal ion binding"/>
    <property type="evidence" value="ECO:0007669"/>
    <property type="project" value="UniProtKB-KW"/>
</dbReference>
<evidence type="ECO:0000256" key="2">
    <source>
        <dbReference type="ARBA" id="ARBA00006052"/>
    </source>
</evidence>
<keyword evidence="7 10" id="KW-0067">ATP-binding</keyword>
<dbReference type="NCBIfam" id="TIGR00224">
    <property type="entry name" value="pckA"/>
    <property type="match status" value="1"/>
</dbReference>
<feature type="binding site" evidence="10">
    <location>
        <position position="295"/>
    </location>
    <ligand>
        <name>ATP</name>
        <dbReference type="ChEBI" id="CHEBI:30616"/>
    </ligand>
</feature>
<keyword evidence="12" id="KW-1185">Reference proteome</keyword>
<dbReference type="PIRSF" id="PIRSF006294">
    <property type="entry name" value="PEP_crbxkin"/>
    <property type="match status" value="1"/>
</dbReference>
<keyword evidence="10" id="KW-0479">Metal-binding</keyword>
<feature type="binding site" evidence="10">
    <location>
        <begin position="246"/>
        <end position="254"/>
    </location>
    <ligand>
        <name>ATP</name>
        <dbReference type="ChEBI" id="CHEBI:30616"/>
    </ligand>
</feature>
<keyword evidence="11" id="KW-0670">Pyruvate</keyword>
<feature type="binding site" evidence="10">
    <location>
        <position position="205"/>
    </location>
    <ligand>
        <name>substrate</name>
    </ligand>
</feature>
<feature type="binding site" evidence="10">
    <location>
        <position position="457"/>
    </location>
    <ligand>
        <name>ATP</name>
        <dbReference type="ChEBI" id="CHEBI:30616"/>
    </ligand>
</feature>
<dbReference type="RefSeq" id="WP_152126251.1">
    <property type="nucleotide sequence ID" value="NZ_WELI01000010.1"/>
</dbReference>
<reference evidence="11 12" key="1">
    <citation type="submission" date="2019-10" db="EMBL/GenBank/DDBJ databases">
        <title>Rudanella paleaurantiibacter sp. nov., isolated from sludge.</title>
        <authorList>
            <person name="Xu S.Q."/>
        </authorList>
    </citation>
    <scope>NUCLEOTIDE SEQUENCE [LARGE SCALE GENOMIC DNA]</scope>
    <source>
        <strain evidence="11 12">HX-22-17</strain>
    </source>
</reference>
<dbReference type="SUPFAM" id="SSF53795">
    <property type="entry name" value="PEP carboxykinase-like"/>
    <property type="match status" value="1"/>
</dbReference>
<dbReference type="InterPro" id="IPR015994">
    <property type="entry name" value="PEPCK_ATP_CS"/>
</dbReference>
<protein>
    <recommendedName>
        <fullName evidence="3 10">Phosphoenolpyruvate carboxykinase (ATP)</fullName>
        <shortName evidence="10">PCK</shortName>
        <shortName evidence="10">PEP carboxykinase</shortName>
        <shortName evidence="10">PEPCK</shortName>
        <ecNumber evidence="3 10">4.1.1.49</ecNumber>
    </recommendedName>
</protein>
<feature type="binding site" evidence="10">
    <location>
        <position position="70"/>
    </location>
    <ligand>
        <name>substrate</name>
    </ligand>
</feature>
<dbReference type="GO" id="GO:0016301">
    <property type="term" value="F:kinase activity"/>
    <property type="evidence" value="ECO:0007669"/>
    <property type="project" value="UniProtKB-KW"/>
</dbReference>
<dbReference type="InterPro" id="IPR013035">
    <property type="entry name" value="PEP_carboxykinase_C"/>
</dbReference>
<organism evidence="11 12">
    <name type="scientific">Rudanella paleaurantiibacter</name>
    <dbReference type="NCBI Taxonomy" id="2614655"/>
    <lineage>
        <taxon>Bacteria</taxon>
        <taxon>Pseudomonadati</taxon>
        <taxon>Bacteroidota</taxon>
        <taxon>Cytophagia</taxon>
        <taxon>Cytophagales</taxon>
        <taxon>Cytophagaceae</taxon>
        <taxon>Rudanella</taxon>
    </lineage>
</organism>
<evidence type="ECO:0000256" key="9">
    <source>
        <dbReference type="ARBA" id="ARBA00047371"/>
    </source>
</evidence>
<feature type="binding site" evidence="10">
    <location>
        <position position="230"/>
    </location>
    <ligand>
        <name>Mn(2+)</name>
        <dbReference type="ChEBI" id="CHEBI:29035"/>
    </ligand>
</feature>
<dbReference type="UniPathway" id="UPA00138"/>
<comment type="pathway">
    <text evidence="1 10">Carbohydrate biosynthesis; gluconeogenesis.</text>
</comment>
<dbReference type="PANTHER" id="PTHR30031:SF0">
    <property type="entry name" value="PHOSPHOENOLPYRUVATE CARBOXYKINASE (ATP)"/>
    <property type="match status" value="1"/>
</dbReference>
<keyword evidence="11" id="KW-0808">Transferase</keyword>
<keyword evidence="10" id="KW-0464">Manganese</keyword>
<dbReference type="CDD" id="cd00484">
    <property type="entry name" value="PEPCK_ATP"/>
    <property type="match status" value="1"/>
</dbReference>
<sequence length="530" mass="58567">MVAQEIQPTSAFALDTPDEKALLFLKISDVKELNFQLPPAALVEHALRRNEGQLTDQGALMCSTGQFTGRSPKDRYIVKDELTESRVDWGAVNIPFDAGQFDRLHRKMCHFLEYQKVYVRYAMAGADPRYSLKLCILTTSAWQNLFCANMFLRPTEDELDDFEPDFTILAVPEFLAHPAEDGTRNANFAILNLSKRVVLIGGTGYAGEIKKSVFSALNFLLPAQGVLPMHCSANRGAEGDVAIFFGLSGTGKTTLSADPERGLIGDDEHGWSDEGVFNFEGGCYAKVIDLTREREPQIFDAIRYGSIVENTCFKRNSHTVDYTNTSITENTRTSYPIDFIDNAVVPSVGSHPKAIFFLTCDAFGVLPPISRLTPEQAMDYFVMGYTAKVAGTEMGVSEPQATFSACFGAAFMPLHPTVYARMLGDKIREHQTSVWLINTGWTGGSYGVGERMKLGYTRAMIRAVFNHTLNEVTFEKHPVFGVQMPTSCPGVPETVLNPRQTWADPAAYDAKAEHLNSLFASKLASYSPAL</sequence>
<dbReference type="Gene3D" id="3.40.449.10">
    <property type="entry name" value="Phosphoenolpyruvate Carboxykinase, domain 1"/>
    <property type="match status" value="1"/>
</dbReference>
<evidence type="ECO:0000313" key="11">
    <source>
        <dbReference type="EMBL" id="KAB7727619.1"/>
    </source>
</evidence>